<evidence type="ECO:0000256" key="7">
    <source>
        <dbReference type="ARBA" id="ARBA00022691"/>
    </source>
</evidence>
<evidence type="ECO:0000313" key="16">
    <source>
        <dbReference type="Proteomes" id="UP000710432"/>
    </source>
</evidence>
<dbReference type="FunFam" id="3.80.30.20:FF:000002">
    <property type="entry name" value="threonylcarbamoyladenosine tRNA methylthiotransferase isoform X2"/>
    <property type="match status" value="1"/>
</dbReference>
<evidence type="ECO:0000256" key="6">
    <source>
        <dbReference type="ARBA" id="ARBA00022679"/>
    </source>
</evidence>
<proteinExistence type="inferred from homology"/>
<comment type="caution">
    <text evidence="15">The sequence shown here is derived from an EMBL/GenBank/DDBJ whole genome shotgun (WGS) entry which is preliminary data.</text>
</comment>
<dbReference type="GO" id="GO:0051539">
    <property type="term" value="F:4 iron, 4 sulfur cluster binding"/>
    <property type="evidence" value="ECO:0007669"/>
    <property type="project" value="UniProtKB-KW"/>
</dbReference>
<dbReference type="PANTHER" id="PTHR11918:SF45">
    <property type="entry name" value="THREONYLCARBAMOYLADENOSINE TRNA METHYLTHIOTRANSFERASE"/>
    <property type="match status" value="1"/>
</dbReference>
<keyword evidence="8" id="KW-0819">tRNA processing</keyword>
<evidence type="ECO:0000256" key="5">
    <source>
        <dbReference type="ARBA" id="ARBA00022485"/>
    </source>
</evidence>
<protein>
    <recommendedName>
        <fullName evidence="4">Threonylcarbamoyladenosine tRNA methylthiotransferase</fullName>
        <ecNumber evidence="3">2.8.4.5</ecNumber>
    </recommendedName>
    <alternativeName>
        <fullName evidence="12">tRNA-t(6)A37 methylthiotransferase</fullName>
    </alternativeName>
</protein>
<comment type="similarity">
    <text evidence="2">Belongs to the methylthiotransferase family. CDKAL1 subfamily.</text>
</comment>
<keyword evidence="7" id="KW-0949">S-adenosyl-L-methionine</keyword>
<dbReference type="InterPro" id="IPR023404">
    <property type="entry name" value="rSAM_horseshoe"/>
</dbReference>
<evidence type="ECO:0000256" key="8">
    <source>
        <dbReference type="ARBA" id="ARBA00022694"/>
    </source>
</evidence>
<dbReference type="GO" id="GO:0035598">
    <property type="term" value="F:tRNA (N(6)-L-threonylcarbamoyladenosine(37)-C(2))-methylthiotransferase activity"/>
    <property type="evidence" value="ECO:0007669"/>
    <property type="project" value="UniProtKB-EC"/>
</dbReference>
<dbReference type="AlphaFoldDB" id="A0A8J6KXB2"/>
<evidence type="ECO:0000259" key="14">
    <source>
        <dbReference type="PROSITE" id="PS51918"/>
    </source>
</evidence>
<evidence type="ECO:0000256" key="13">
    <source>
        <dbReference type="ARBA" id="ARBA00051661"/>
    </source>
</evidence>
<reference evidence="15" key="1">
    <citation type="submission" date="2020-03" db="EMBL/GenBank/DDBJ databases">
        <title>Studies in the Genomics of Life Span.</title>
        <authorList>
            <person name="Glass D."/>
        </authorList>
    </citation>
    <scope>NUCLEOTIDE SEQUENCE</scope>
    <source>
        <strain evidence="15">LTLLF</strain>
        <tissue evidence="15">Muscle</tissue>
    </source>
</reference>
<keyword evidence="5" id="KW-0004">4Fe-4S</keyword>
<evidence type="ECO:0000256" key="11">
    <source>
        <dbReference type="ARBA" id="ARBA00023014"/>
    </source>
</evidence>
<dbReference type="InterPro" id="IPR058240">
    <property type="entry name" value="rSAM_sf"/>
</dbReference>
<evidence type="ECO:0000256" key="4">
    <source>
        <dbReference type="ARBA" id="ARBA00018810"/>
    </source>
</evidence>
<dbReference type="InterPro" id="IPR006638">
    <property type="entry name" value="Elp3/MiaA/NifB-like_rSAM"/>
</dbReference>
<dbReference type="SMART" id="SM00729">
    <property type="entry name" value="Elp3"/>
    <property type="match status" value="1"/>
</dbReference>
<dbReference type="SUPFAM" id="SSF102114">
    <property type="entry name" value="Radical SAM enzymes"/>
    <property type="match status" value="1"/>
</dbReference>
<feature type="domain" description="Radical SAM core" evidence="14">
    <location>
        <begin position="1"/>
        <end position="203"/>
    </location>
</feature>
<comment type="function">
    <text evidence="1">Catalyzes the methylthiolation of N6-threonylcarbamoyladenosine (t(6)A), leading to the formation of 2-methylthio-N6-threonylcarbamoyladenosine (ms(2)t(6)A) at position 37 in tRNAs that read codons beginning with adenine.</text>
</comment>
<dbReference type="Gene3D" id="3.80.30.20">
    <property type="entry name" value="tm_1862 like domain"/>
    <property type="match status" value="1"/>
</dbReference>
<evidence type="ECO:0000256" key="1">
    <source>
        <dbReference type="ARBA" id="ARBA00002399"/>
    </source>
</evidence>
<accession>A0A8J6KXB2</accession>
<evidence type="ECO:0000256" key="12">
    <source>
        <dbReference type="ARBA" id="ARBA00031213"/>
    </source>
</evidence>
<dbReference type="GO" id="GO:0046872">
    <property type="term" value="F:metal ion binding"/>
    <property type="evidence" value="ECO:0007669"/>
    <property type="project" value="UniProtKB-KW"/>
</dbReference>
<dbReference type="GO" id="GO:0005783">
    <property type="term" value="C:endoplasmic reticulum"/>
    <property type="evidence" value="ECO:0007669"/>
    <property type="project" value="TreeGrafter"/>
</dbReference>
<dbReference type="PANTHER" id="PTHR11918">
    <property type="entry name" value="RADICAL SAM PROTEINS"/>
    <property type="match status" value="1"/>
</dbReference>
<comment type="catalytic activity">
    <reaction evidence="13">
        <text>N(6)-L-threonylcarbamoyladenosine(37) in tRNA + (sulfur carrier)-SH + AH2 + 2 S-adenosyl-L-methionine = 2-methylsulfanyl-N(6)-L-threonylcarbamoyladenosine(37) in tRNA + (sulfur carrier)-H + 5'-deoxyadenosine + L-methionine + A + S-adenosyl-L-homocysteine + 2 H(+)</text>
        <dbReference type="Rhea" id="RHEA:37075"/>
        <dbReference type="Rhea" id="RHEA-COMP:10163"/>
        <dbReference type="Rhea" id="RHEA-COMP:11092"/>
        <dbReference type="Rhea" id="RHEA-COMP:14737"/>
        <dbReference type="Rhea" id="RHEA-COMP:14739"/>
        <dbReference type="ChEBI" id="CHEBI:13193"/>
        <dbReference type="ChEBI" id="CHEBI:15378"/>
        <dbReference type="ChEBI" id="CHEBI:17319"/>
        <dbReference type="ChEBI" id="CHEBI:17499"/>
        <dbReference type="ChEBI" id="CHEBI:29917"/>
        <dbReference type="ChEBI" id="CHEBI:57844"/>
        <dbReference type="ChEBI" id="CHEBI:57856"/>
        <dbReference type="ChEBI" id="CHEBI:59789"/>
        <dbReference type="ChEBI" id="CHEBI:64428"/>
        <dbReference type="ChEBI" id="CHEBI:74418"/>
        <dbReference type="ChEBI" id="CHEBI:74420"/>
        <dbReference type="EC" id="2.8.4.5"/>
    </reaction>
</comment>
<evidence type="ECO:0000256" key="10">
    <source>
        <dbReference type="ARBA" id="ARBA00023004"/>
    </source>
</evidence>
<organism evidence="15 16">
    <name type="scientific">Microtus ochrogaster</name>
    <name type="common">Prairie vole</name>
    <dbReference type="NCBI Taxonomy" id="79684"/>
    <lineage>
        <taxon>Eukaryota</taxon>
        <taxon>Metazoa</taxon>
        <taxon>Chordata</taxon>
        <taxon>Craniata</taxon>
        <taxon>Vertebrata</taxon>
        <taxon>Euteleostomi</taxon>
        <taxon>Mammalia</taxon>
        <taxon>Eutheria</taxon>
        <taxon>Euarchontoglires</taxon>
        <taxon>Glires</taxon>
        <taxon>Rodentia</taxon>
        <taxon>Myomorpha</taxon>
        <taxon>Muroidea</taxon>
        <taxon>Cricetidae</taxon>
        <taxon>Arvicolinae</taxon>
        <taxon>Microtus</taxon>
    </lineage>
</organism>
<dbReference type="InterPro" id="IPR007197">
    <property type="entry name" value="rSAM"/>
</dbReference>
<keyword evidence="6" id="KW-0808">Transferase</keyword>
<evidence type="ECO:0000256" key="9">
    <source>
        <dbReference type="ARBA" id="ARBA00022723"/>
    </source>
</evidence>
<evidence type="ECO:0000313" key="15">
    <source>
        <dbReference type="EMBL" id="KAH0506722.1"/>
    </source>
</evidence>
<dbReference type="Pfam" id="PF04055">
    <property type="entry name" value="Radical_SAM"/>
    <property type="match status" value="1"/>
</dbReference>
<evidence type="ECO:0000256" key="2">
    <source>
        <dbReference type="ARBA" id="ARBA00008616"/>
    </source>
</evidence>
<keyword evidence="11" id="KW-0411">Iron-sulfur</keyword>
<sequence length="297" mass="33669">MSLVMEQFGANEWNLGDGAEGVCEIWLTSEDTGAYGRDIGTDLPTLLWKLVEVIPEGAMLRLGMTNPPYILEHLEEMAKILNHPRVYAFLHIPVQSASDSVLMDMKREYCVADFKRVVDFLKEKVPGITIATDIICGFPGETDQDFQETLKLVEEYKFPSLFINQFYPRPGTPAAKAEQVPAHVKKQRTKDLSRVFHSYNPYDHKIMWLSNIYSLENPLISIYSGAQNSSIPHLLANKMEHFNKALDFTKLNVNVQFTGFDPRASILSAEVIVARMMHSSMWSPQLLKLQLPNEFGA</sequence>
<dbReference type="EC" id="2.8.4.5" evidence="3"/>
<dbReference type="Proteomes" id="UP000710432">
    <property type="component" value="Unassembled WGS sequence"/>
</dbReference>
<keyword evidence="9" id="KW-0479">Metal-binding</keyword>
<dbReference type="EMBL" id="JAATJU010023900">
    <property type="protein sequence ID" value="KAH0506722.1"/>
    <property type="molecule type" value="Genomic_DNA"/>
</dbReference>
<keyword evidence="10" id="KW-0408">Iron</keyword>
<gene>
    <name evidence="15" type="ORF">LTLLF_171755</name>
</gene>
<dbReference type="PROSITE" id="PS51918">
    <property type="entry name" value="RADICAL_SAM"/>
    <property type="match status" value="1"/>
</dbReference>
<name>A0A8J6KXB2_MICOH</name>
<evidence type="ECO:0000256" key="3">
    <source>
        <dbReference type="ARBA" id="ARBA00013273"/>
    </source>
</evidence>